<evidence type="ECO:0000313" key="4">
    <source>
        <dbReference type="Proteomes" id="UP000294513"/>
    </source>
</evidence>
<dbReference type="Pfam" id="PF13358">
    <property type="entry name" value="DDE_3"/>
    <property type="match status" value="1"/>
</dbReference>
<protein>
    <submittedName>
        <fullName evidence="3">Transposase</fullName>
    </submittedName>
</protein>
<evidence type="ECO:0000256" key="1">
    <source>
        <dbReference type="SAM" id="MobiDB-lite"/>
    </source>
</evidence>
<dbReference type="Gene3D" id="3.30.420.10">
    <property type="entry name" value="Ribonuclease H-like superfamily/Ribonuclease H"/>
    <property type="match status" value="1"/>
</dbReference>
<dbReference type="GO" id="GO:0003676">
    <property type="term" value="F:nucleic acid binding"/>
    <property type="evidence" value="ECO:0007669"/>
    <property type="project" value="InterPro"/>
</dbReference>
<proteinExistence type="predicted"/>
<dbReference type="Proteomes" id="UP000294513">
    <property type="component" value="Unassembled WGS sequence"/>
</dbReference>
<feature type="region of interest" description="Disordered" evidence="1">
    <location>
        <begin position="31"/>
        <end position="51"/>
    </location>
</feature>
<dbReference type="AlphaFoldDB" id="A0A4V2YVP2"/>
<feature type="domain" description="Tc1-like transposase DDE" evidence="2">
    <location>
        <begin position="20"/>
        <end position="168"/>
    </location>
</feature>
<gene>
    <name evidence="3" type="ORF">E1298_22980</name>
</gene>
<dbReference type="InterPro" id="IPR036397">
    <property type="entry name" value="RNaseH_sf"/>
</dbReference>
<accession>A0A4V2YVP2</accession>
<keyword evidence="4" id="KW-1185">Reference proteome</keyword>
<dbReference type="OrthoDB" id="341531at2"/>
<dbReference type="EMBL" id="SMKU01000127">
    <property type="protein sequence ID" value="TDD82197.1"/>
    <property type="molecule type" value="Genomic_DNA"/>
</dbReference>
<comment type="caution">
    <text evidence="3">The sequence shown here is derived from an EMBL/GenBank/DDBJ whole genome shotgun (WGS) entry which is preliminary data.</text>
</comment>
<feature type="compositionally biased region" description="Basic residues" evidence="1">
    <location>
        <begin position="38"/>
        <end position="47"/>
    </location>
</feature>
<dbReference type="InterPro" id="IPR038717">
    <property type="entry name" value="Tc1-like_DDE_dom"/>
</dbReference>
<reference evidence="3 4" key="1">
    <citation type="submission" date="2019-03" db="EMBL/GenBank/DDBJ databases">
        <title>Draft genome sequences of novel Actinobacteria.</title>
        <authorList>
            <person name="Sahin N."/>
            <person name="Ay H."/>
            <person name="Saygin H."/>
        </authorList>
    </citation>
    <scope>NUCLEOTIDE SEQUENCE [LARGE SCALE GENOMIC DNA]</scope>
    <source>
        <strain evidence="3 4">H3C3</strain>
    </source>
</reference>
<evidence type="ECO:0000313" key="3">
    <source>
        <dbReference type="EMBL" id="TDD82197.1"/>
    </source>
</evidence>
<sequence length="212" mass="23519">MEAAGVAAGGSTAGDLGAWICFLDETGQGLRPPGGRSWSRRGHRPQVRVHGGDHGGRISVAGLVCYRPGMRPRLIYRLHHYRRRQGERAAFTLTEYKSLLQAAHQQLPGGKIVPVWDNLNIHHSRSMRAFVDAHADWLSVFYLPAYAPDLDPTESVWSLLKRSMANFLATDLDHLTGMIKHRLKVIQHHPEVIEGCLVTTGLTLHTTPAITN</sequence>
<organism evidence="3 4">
    <name type="scientific">Actinomadura rubrisoli</name>
    <dbReference type="NCBI Taxonomy" id="2530368"/>
    <lineage>
        <taxon>Bacteria</taxon>
        <taxon>Bacillati</taxon>
        <taxon>Actinomycetota</taxon>
        <taxon>Actinomycetes</taxon>
        <taxon>Streptosporangiales</taxon>
        <taxon>Thermomonosporaceae</taxon>
        <taxon>Actinomadura</taxon>
    </lineage>
</organism>
<evidence type="ECO:0000259" key="2">
    <source>
        <dbReference type="Pfam" id="PF13358"/>
    </source>
</evidence>
<name>A0A4V2YVP2_9ACTN</name>